<dbReference type="PANTHER" id="PTHR10566">
    <property type="entry name" value="CHAPERONE-ACTIVITY OF BC1 COMPLEX CABC1 -RELATED"/>
    <property type="match status" value="1"/>
</dbReference>
<dbReference type="InterPro" id="IPR004147">
    <property type="entry name" value="ABC1_dom"/>
</dbReference>
<evidence type="ECO:0000256" key="2">
    <source>
        <dbReference type="SAM" id="Phobius"/>
    </source>
</evidence>
<gene>
    <name evidence="4" type="ORF">ACFFRH_28745</name>
</gene>
<keyword evidence="2" id="KW-1133">Transmembrane helix</keyword>
<keyword evidence="4" id="KW-0808">Transferase</keyword>
<dbReference type="PANTHER" id="PTHR10566:SF113">
    <property type="entry name" value="PROTEIN ACTIVITY OF BC1 COMPLEX KINASE 7, CHLOROPLASTIC"/>
    <property type="match status" value="1"/>
</dbReference>
<dbReference type="SUPFAM" id="SSF56112">
    <property type="entry name" value="Protein kinase-like (PK-like)"/>
    <property type="match status" value="1"/>
</dbReference>
<protein>
    <submittedName>
        <fullName evidence="4">ABC1 kinase family protein</fullName>
    </submittedName>
</protein>
<evidence type="ECO:0000256" key="1">
    <source>
        <dbReference type="ARBA" id="ARBA00009670"/>
    </source>
</evidence>
<dbReference type="CDD" id="cd05121">
    <property type="entry name" value="ABC1_ADCK3-like"/>
    <property type="match status" value="1"/>
</dbReference>
<name>A0ABV5TK52_9ACTN</name>
<reference evidence="4 5" key="1">
    <citation type="submission" date="2024-09" db="EMBL/GenBank/DDBJ databases">
        <authorList>
            <person name="Sun Q."/>
            <person name="Mori K."/>
        </authorList>
    </citation>
    <scope>NUCLEOTIDE SEQUENCE [LARGE SCALE GENOMIC DNA]</scope>
    <source>
        <strain evidence="4 5">JCM 3028</strain>
    </source>
</reference>
<dbReference type="InterPro" id="IPR050154">
    <property type="entry name" value="UbiB_kinase"/>
</dbReference>
<comment type="similarity">
    <text evidence="1">Belongs to the protein kinase superfamily. ADCK protein kinase family.</text>
</comment>
<keyword evidence="4" id="KW-0418">Kinase</keyword>
<sequence>MDLLTPLTLVIGVLVLVAAFTVAARRLLDLRFGTIRTLLAGTFVLLIAGPLMKAFAGTVAPDDPGVTPIWFFILAVVCALLAGLVPLVIAEALIPSGSLPGPLELAGRLRRHLTRSRRYLRITRILVRHGLGPYLRGRDPDLGASSSRARLARSLREALDDGGVTFVKLGQILSTRSDLLPVEFVEELRLLQDSAASAPWTEIEPVLVAELGGPVEETFAGFDREPLAAASVAQVYRARLRTGEEVVVKVQRPGIATVVEQDLDIIDRLARSLERRTRWGRAFGVADLSRGFADALREELDFRIEAGNMAAVAAVSAGEPVHVPVPYPELSGRRVLVMEWLDGTPLGAAAPGGQDGQDGQELARTLLDTLLRQIMLHGVFHADPHPGNLMLLADGRLALLDFGSVGRLDGSLRDALGRLLGAMDRGDPLGVSDALLEVVPRPDEIDERGLERELGRFMARHLLAGTPPDVQMFGRLFRIVSSHGLSLPPEVAAVFRALATIEGTLARLAPGFDIVTEARAFSLRHLTERPDHQRVRDEVTREVLSLLPMVRRLPRRIERIADAAEHGRFSLNVRLFSDERDRRHVTGMLHQVLLTVLAATTGLMAALLLGADTGPRVTPGVGLHQLIGYNLLLVSAILGLRVLVVVFRGNR</sequence>
<keyword evidence="5" id="KW-1185">Reference proteome</keyword>
<keyword evidence="2" id="KW-0472">Membrane</keyword>
<evidence type="ECO:0000313" key="5">
    <source>
        <dbReference type="Proteomes" id="UP001589610"/>
    </source>
</evidence>
<evidence type="ECO:0000313" key="4">
    <source>
        <dbReference type="EMBL" id="MFB9679489.1"/>
    </source>
</evidence>
<dbReference type="RefSeq" id="WP_386160912.1">
    <property type="nucleotide sequence ID" value="NZ_JBHMBS010000016.1"/>
</dbReference>
<feature type="domain" description="ABC1 atypical kinase-like" evidence="3">
    <location>
        <begin position="191"/>
        <end position="427"/>
    </location>
</feature>
<dbReference type="EMBL" id="JBHMBS010000016">
    <property type="protein sequence ID" value="MFB9679489.1"/>
    <property type="molecule type" value="Genomic_DNA"/>
</dbReference>
<dbReference type="Proteomes" id="UP001589610">
    <property type="component" value="Unassembled WGS sequence"/>
</dbReference>
<feature type="transmembrane region" description="Helical" evidence="2">
    <location>
        <begin position="37"/>
        <end position="56"/>
    </location>
</feature>
<feature type="transmembrane region" description="Helical" evidence="2">
    <location>
        <begin position="592"/>
        <end position="611"/>
    </location>
</feature>
<feature type="transmembrane region" description="Helical" evidence="2">
    <location>
        <begin position="626"/>
        <end position="647"/>
    </location>
</feature>
<evidence type="ECO:0000259" key="3">
    <source>
        <dbReference type="Pfam" id="PF03109"/>
    </source>
</evidence>
<comment type="caution">
    <text evidence="4">The sequence shown here is derived from an EMBL/GenBank/DDBJ whole genome shotgun (WGS) entry which is preliminary data.</text>
</comment>
<organism evidence="4 5">
    <name type="scientific">Streptosporangium vulgare</name>
    <dbReference type="NCBI Taxonomy" id="46190"/>
    <lineage>
        <taxon>Bacteria</taxon>
        <taxon>Bacillati</taxon>
        <taxon>Actinomycetota</taxon>
        <taxon>Actinomycetes</taxon>
        <taxon>Streptosporangiales</taxon>
        <taxon>Streptosporangiaceae</taxon>
        <taxon>Streptosporangium</taxon>
    </lineage>
</organism>
<dbReference type="Pfam" id="PF03109">
    <property type="entry name" value="ABC1"/>
    <property type="match status" value="1"/>
</dbReference>
<proteinExistence type="inferred from homology"/>
<dbReference type="GO" id="GO:0016301">
    <property type="term" value="F:kinase activity"/>
    <property type="evidence" value="ECO:0007669"/>
    <property type="project" value="UniProtKB-KW"/>
</dbReference>
<feature type="transmembrane region" description="Helical" evidence="2">
    <location>
        <begin position="6"/>
        <end position="25"/>
    </location>
</feature>
<keyword evidence="2" id="KW-0812">Transmembrane</keyword>
<accession>A0ABV5TK52</accession>
<feature type="transmembrane region" description="Helical" evidence="2">
    <location>
        <begin position="68"/>
        <end position="89"/>
    </location>
</feature>
<dbReference type="Gene3D" id="1.10.510.10">
    <property type="entry name" value="Transferase(Phosphotransferase) domain 1"/>
    <property type="match status" value="1"/>
</dbReference>
<dbReference type="InterPro" id="IPR011009">
    <property type="entry name" value="Kinase-like_dom_sf"/>
</dbReference>